<dbReference type="Gene3D" id="2.170.130.10">
    <property type="entry name" value="TonB-dependent receptor, plug domain"/>
    <property type="match status" value="1"/>
</dbReference>
<feature type="domain" description="TonB-dependent receptor plug" evidence="4">
    <location>
        <begin position="96"/>
        <end position="202"/>
    </location>
</feature>
<dbReference type="SUPFAM" id="SSF56935">
    <property type="entry name" value="Porins"/>
    <property type="match status" value="1"/>
</dbReference>
<organism evidence="5 6">
    <name type="scientific">Candidatus Alistipes intestinigallinarum</name>
    <dbReference type="NCBI Taxonomy" id="2838440"/>
    <lineage>
        <taxon>Bacteria</taxon>
        <taxon>Pseudomonadati</taxon>
        <taxon>Bacteroidota</taxon>
        <taxon>Bacteroidia</taxon>
        <taxon>Bacteroidales</taxon>
        <taxon>Rikenellaceae</taxon>
        <taxon>Alistipes</taxon>
    </lineage>
</organism>
<evidence type="ECO:0000313" key="5">
    <source>
        <dbReference type="EMBL" id="HIY68872.1"/>
    </source>
</evidence>
<dbReference type="Pfam" id="PF00593">
    <property type="entry name" value="TonB_dep_Rec_b-barrel"/>
    <property type="match status" value="1"/>
</dbReference>
<dbReference type="FunFam" id="2.170.130.10:FF:000003">
    <property type="entry name" value="SusC/RagA family TonB-linked outer membrane protein"/>
    <property type="match status" value="1"/>
</dbReference>
<dbReference type="AlphaFoldDB" id="A0A9D1YZZ4"/>
<dbReference type="InterPro" id="IPR008969">
    <property type="entry name" value="CarboxyPept-like_regulatory"/>
</dbReference>
<dbReference type="InterPro" id="IPR037066">
    <property type="entry name" value="Plug_dom_sf"/>
</dbReference>
<dbReference type="Proteomes" id="UP000886844">
    <property type="component" value="Unassembled WGS sequence"/>
</dbReference>
<dbReference type="Pfam" id="PF07715">
    <property type="entry name" value="Plug"/>
    <property type="match status" value="1"/>
</dbReference>
<dbReference type="InterPro" id="IPR012910">
    <property type="entry name" value="Plug_dom"/>
</dbReference>
<keyword evidence="2" id="KW-0798">TonB box</keyword>
<evidence type="ECO:0000313" key="6">
    <source>
        <dbReference type="Proteomes" id="UP000886844"/>
    </source>
</evidence>
<dbReference type="Pfam" id="PF13715">
    <property type="entry name" value="CarbopepD_reg_2"/>
    <property type="match status" value="1"/>
</dbReference>
<dbReference type="NCBIfam" id="TIGR04056">
    <property type="entry name" value="OMP_RagA_SusC"/>
    <property type="match status" value="1"/>
</dbReference>
<dbReference type="Gene3D" id="2.60.40.1120">
    <property type="entry name" value="Carboxypeptidase-like, regulatory domain"/>
    <property type="match status" value="1"/>
</dbReference>
<dbReference type="GO" id="GO:0009279">
    <property type="term" value="C:cell outer membrane"/>
    <property type="evidence" value="ECO:0007669"/>
    <property type="project" value="UniProtKB-SubCell"/>
</dbReference>
<dbReference type="InterPro" id="IPR039426">
    <property type="entry name" value="TonB-dep_rcpt-like"/>
</dbReference>
<dbReference type="EMBL" id="DXDA01000049">
    <property type="protein sequence ID" value="HIY68872.1"/>
    <property type="molecule type" value="Genomic_DNA"/>
</dbReference>
<evidence type="ECO:0000259" key="4">
    <source>
        <dbReference type="Pfam" id="PF07715"/>
    </source>
</evidence>
<gene>
    <name evidence="5" type="ORF">H9828_05605</name>
</gene>
<keyword evidence="1" id="KW-0813">Transport</keyword>
<protein>
    <submittedName>
        <fullName evidence="5">TonB-dependent receptor</fullName>
    </submittedName>
</protein>
<proteinExistence type="inferred from homology"/>
<feature type="domain" description="TonB-dependent receptor-like beta-barrel" evidence="3">
    <location>
        <begin position="366"/>
        <end position="919"/>
    </location>
</feature>
<dbReference type="NCBIfam" id="TIGR04057">
    <property type="entry name" value="SusC_RagA_signa"/>
    <property type="match status" value="1"/>
</dbReference>
<comment type="similarity">
    <text evidence="1 2">Belongs to the TonB-dependent receptor family.</text>
</comment>
<keyword evidence="1" id="KW-0812">Transmembrane</keyword>
<dbReference type="InterPro" id="IPR023997">
    <property type="entry name" value="TonB-dep_OMP_SusC/RagA_CS"/>
</dbReference>
<accession>A0A9D1YZZ4</accession>
<comment type="caution">
    <text evidence="5">The sequence shown here is derived from an EMBL/GenBank/DDBJ whole genome shotgun (WGS) entry which is preliminary data.</text>
</comment>
<dbReference type="SUPFAM" id="SSF49464">
    <property type="entry name" value="Carboxypeptidase regulatory domain-like"/>
    <property type="match status" value="1"/>
</dbReference>
<comment type="subcellular location">
    <subcellularLocation>
        <location evidence="1">Cell outer membrane</location>
        <topology evidence="1">Multi-pass membrane protein</topology>
    </subcellularLocation>
</comment>
<keyword evidence="1" id="KW-1134">Transmembrane beta strand</keyword>
<reference evidence="5" key="1">
    <citation type="journal article" date="2021" name="PeerJ">
        <title>Extensive microbial diversity within the chicken gut microbiome revealed by metagenomics and culture.</title>
        <authorList>
            <person name="Gilroy R."/>
            <person name="Ravi A."/>
            <person name="Getino M."/>
            <person name="Pursley I."/>
            <person name="Horton D.L."/>
            <person name="Alikhan N.F."/>
            <person name="Baker D."/>
            <person name="Gharbi K."/>
            <person name="Hall N."/>
            <person name="Watson M."/>
            <person name="Adriaenssens E.M."/>
            <person name="Foster-Nyarko E."/>
            <person name="Jarju S."/>
            <person name="Secka A."/>
            <person name="Antonio M."/>
            <person name="Oren A."/>
            <person name="Chaudhuri R.R."/>
            <person name="La Ragione R."/>
            <person name="Hildebrand F."/>
            <person name="Pallen M.J."/>
        </authorList>
    </citation>
    <scope>NUCLEOTIDE SEQUENCE</scope>
    <source>
        <strain evidence="5">5134</strain>
    </source>
</reference>
<name>A0A9D1YZZ4_9BACT</name>
<reference evidence="5" key="2">
    <citation type="submission" date="2021-04" db="EMBL/GenBank/DDBJ databases">
        <authorList>
            <person name="Gilroy R."/>
        </authorList>
    </citation>
    <scope>NUCLEOTIDE SEQUENCE</scope>
    <source>
        <strain evidence="5">5134</strain>
    </source>
</reference>
<evidence type="ECO:0000256" key="2">
    <source>
        <dbReference type="RuleBase" id="RU003357"/>
    </source>
</evidence>
<keyword evidence="1" id="KW-0998">Cell outer membrane</keyword>
<keyword evidence="5" id="KW-0675">Receptor</keyword>
<keyword evidence="1 2" id="KW-0472">Membrane</keyword>
<dbReference type="InterPro" id="IPR023996">
    <property type="entry name" value="TonB-dep_OMP_SusC/RagA"/>
</dbReference>
<dbReference type="InterPro" id="IPR000531">
    <property type="entry name" value="Beta-barrel_TonB"/>
</dbReference>
<dbReference type="PROSITE" id="PS52016">
    <property type="entry name" value="TONB_DEPENDENT_REC_3"/>
    <property type="match status" value="1"/>
</dbReference>
<sequence>MTVSGTVTSAEDKAPLVGVHVLSGNASGVSTLADGTYSIAVAPGTILSYHYIGYKVVEFTVPDGNAKLTHNVELQPEAQALDDVVVIAYGVRKKGTIAGSVSTVKAEKVESTPTAAFDQALQGQVPGLTVMSSTGEPSVATTMTIRGTNSINSGTAPLYILDGIAISSGDFNTINPADIESISVLKDASSTSIYGARAANGVIVITTKRGRMANKPNITYRMQVGFSQLAKGNWDLMNTAERIQYEKEIGLSTGKDYDLLSKTDICWLDEVYNNSALLQNYELSVSGANEKTNYYVSGGYYSQEGIAVGSNFDRYSLRANIEQRAAKWLKIGTNTLLNYQDIEQADDGEYSVVTPISAARFMLPYWNPYRPDGSLASVNDGSWKGDGLNPLEWLENNRREYKKYKLVSSIFAEATVIDGLTIKSQFNVDYTHTTGFGSSTPSYAPNLGEGSAQRLTTDGLTLSVTNTVNYQFRVNDKHSFNFLVGQEGLDYHYEDFTMMTEGQNNDRLTNITSGTRASAWSDTTDDDYAYLSFFGRGEYNYEDRYYADFSIRADASSRFGANRRWAGFWSLGFMWNLRNERFMEGARRWLTNAQVAVSTGTSGNSSVPNNYEHLALVSGGLDYYGDAGMAPSQPGSEDLGWEKLWTSNLAFHLGFWNRLNVDLEFYNKRTTDMLMQVPQSYAHKGYGYYWDNIGVMVNRGAEINLSGTVIAAKDFMWTLNANVSYNKNKIVELYNGVQEYEMASTSMKLVVGHDAGEFYLNRFAGVNPVNGDALWYTKDGEITTEMRDEDKVLVGKSMNAPWTGGFGTTFAWKGISLSAQFSWVADRWLFNNDRYFDESNGRFSTYNQSRKLLDRWKKPGDITDIPRHGVYTEFDDRLLEDASFLRLKNLMISYTFPENLIRKTRFISGLKIYAQAQNLLTFTKFSGLDPESVGNMYQAQYPMSRQFTFGLDLMF</sequence>
<evidence type="ECO:0000259" key="3">
    <source>
        <dbReference type="Pfam" id="PF00593"/>
    </source>
</evidence>
<evidence type="ECO:0000256" key="1">
    <source>
        <dbReference type="PROSITE-ProRule" id="PRU01360"/>
    </source>
</evidence>